<proteinExistence type="predicted"/>
<evidence type="ECO:0000313" key="3">
    <source>
        <dbReference type="Proteomes" id="UP000178122"/>
    </source>
</evidence>
<dbReference type="SUPFAM" id="SSF49503">
    <property type="entry name" value="Cupredoxins"/>
    <property type="match status" value="1"/>
</dbReference>
<dbReference type="InterPro" id="IPR028096">
    <property type="entry name" value="EfeO_Cupredoxin"/>
</dbReference>
<accession>A0A1G1YTB4</accession>
<dbReference type="InterPro" id="IPR008972">
    <property type="entry name" value="Cupredoxin"/>
</dbReference>
<sequence length="843" mass="94688">MSSFFLLIVSALVFFFPVNVSAHSEVRIIEMTSNGFEPQEVTVDENSSIIFFNKDTKSRWPASNTHPTHELYPEFDPRKPIAPGESWAFKPKETGEWKFHDHLLPHMRGVLTVVKEEQDENQKQVDLEPDILSTTSTSIAEKNSLMDTIKNIWSDVLSKIKDIFNPSKPTEKNDAVISIEDFKKLSYDLQTKELEKIAEGNGAPRAWQLIKNVFAGEGGSSGNIHDLAHLAGILLYEKGGFEHITDCGSEFAFGCYHGFLDKAFAENLDHLPDAEQSCLKLGPPNSGPVASCIHGIGHGVASFYSTNDVEKALVTCRKLASGNEYCFDGVFMEFVRSAPDTFFKSDDPYYPCNSLEEKYGYAYSFSCGRNQPSLLMSRYKKGFDEVVGVCTRASSKPFKNACFESLGFSLAATGDARQIIAGCQKIGEDEFVAKCIKAAAGELVFQEVPGWPETSKEVCSGVSQGQRECLEHIERLIKEYHKQTSFNFRNLKSGEDASSYIREQLQVCYDTGGRDGCYKQAADALYNNLGLAQTLELFKNNEEYPEVYARCHEVTHYLSRLEYEKQGSIANVYAQCDSTCHGGCYHGTMEAYLKEYVDGDANLGSIFSTVCGKSQDYQKPIEFNECLHGMGHAAMFVTDMELMQSLQLCDRFSDQQHKERCYTGVFMENSSSSTSFDHASKYIKADDPFYPCNALEEKYQSLCWQYQSSYFSIISNQDWKKVARLCLQIPGKYHDRCFRTIGTNQVGFTSSLEMMKKDCDLMPSEHFKNVCVAGVVSSLSYRFVGETQKMIDFCSLADLQNRESCFKQIGSGVLDWNTDRDVAKKECQKISDPAGLSWCMSVI</sequence>
<gene>
    <name evidence="2" type="ORF">A2912_01625</name>
</gene>
<feature type="domain" description="EfeO-type cupredoxin-like" evidence="1">
    <location>
        <begin position="8"/>
        <end position="113"/>
    </location>
</feature>
<name>A0A1G1YTB4_9BACT</name>
<evidence type="ECO:0000313" key="2">
    <source>
        <dbReference type="EMBL" id="OGY55595.1"/>
    </source>
</evidence>
<dbReference type="AlphaFoldDB" id="A0A1G1YTB4"/>
<dbReference type="Pfam" id="PF13473">
    <property type="entry name" value="Cupredoxin_1"/>
    <property type="match status" value="1"/>
</dbReference>
<comment type="caution">
    <text evidence="2">The sequence shown here is derived from an EMBL/GenBank/DDBJ whole genome shotgun (WGS) entry which is preliminary data.</text>
</comment>
<dbReference type="Gene3D" id="2.60.40.420">
    <property type="entry name" value="Cupredoxins - blue copper proteins"/>
    <property type="match status" value="1"/>
</dbReference>
<organism evidence="2 3">
    <name type="scientific">Candidatus Buchananbacteria bacterium RIFCSPLOWO2_01_FULL_40_23b</name>
    <dbReference type="NCBI Taxonomy" id="1797544"/>
    <lineage>
        <taxon>Bacteria</taxon>
        <taxon>Candidatus Buchananiibacteriota</taxon>
    </lineage>
</organism>
<protein>
    <recommendedName>
        <fullName evidence="1">EfeO-type cupredoxin-like domain-containing protein</fullName>
    </recommendedName>
</protein>
<dbReference type="EMBL" id="MHIN01000010">
    <property type="protein sequence ID" value="OGY55595.1"/>
    <property type="molecule type" value="Genomic_DNA"/>
</dbReference>
<evidence type="ECO:0000259" key="1">
    <source>
        <dbReference type="Pfam" id="PF13473"/>
    </source>
</evidence>
<reference evidence="2 3" key="1">
    <citation type="journal article" date="2016" name="Nat. Commun.">
        <title>Thousands of microbial genomes shed light on interconnected biogeochemical processes in an aquifer system.</title>
        <authorList>
            <person name="Anantharaman K."/>
            <person name="Brown C.T."/>
            <person name="Hug L.A."/>
            <person name="Sharon I."/>
            <person name="Castelle C.J."/>
            <person name="Probst A.J."/>
            <person name="Thomas B.C."/>
            <person name="Singh A."/>
            <person name="Wilkins M.J."/>
            <person name="Karaoz U."/>
            <person name="Brodie E.L."/>
            <person name="Williams K.H."/>
            <person name="Hubbard S.S."/>
            <person name="Banfield J.F."/>
        </authorList>
    </citation>
    <scope>NUCLEOTIDE SEQUENCE [LARGE SCALE GENOMIC DNA]</scope>
</reference>
<dbReference type="Proteomes" id="UP000178122">
    <property type="component" value="Unassembled WGS sequence"/>
</dbReference>